<name>A0A669QHQ4_PHACC</name>
<dbReference type="Proteomes" id="UP000472261">
    <property type="component" value="Unplaced"/>
</dbReference>
<dbReference type="InterPro" id="IPR013761">
    <property type="entry name" value="SAM/pointed_sf"/>
</dbReference>
<keyword evidence="3" id="KW-0963">Cytoplasm</keyword>
<dbReference type="PANTHER" id="PTHR12515:SF9">
    <property type="entry name" value="PROTEIN SMAUG HOMOLOG 2"/>
    <property type="match status" value="1"/>
</dbReference>
<dbReference type="InterPro" id="IPR037634">
    <property type="entry name" value="Smaug_SAM"/>
</dbReference>
<evidence type="ECO:0000256" key="2">
    <source>
        <dbReference type="ARBA" id="ARBA00008232"/>
    </source>
</evidence>
<dbReference type="GO" id="GO:0003729">
    <property type="term" value="F:mRNA binding"/>
    <property type="evidence" value="ECO:0007669"/>
    <property type="project" value="TreeGrafter"/>
</dbReference>
<accession>A0A669QHQ4</accession>
<dbReference type="GO" id="GO:0004435">
    <property type="term" value="F:phosphatidylinositol-4,5-bisphosphate phospholipase C activity"/>
    <property type="evidence" value="ECO:0007669"/>
    <property type="project" value="InterPro"/>
</dbReference>
<reference evidence="7" key="2">
    <citation type="submission" date="2025-09" db="UniProtKB">
        <authorList>
            <consortium name="Ensembl"/>
        </authorList>
    </citation>
    <scope>IDENTIFICATION</scope>
</reference>
<protein>
    <submittedName>
        <fullName evidence="7">Sterile alpha motif domain containing 4B</fullName>
    </submittedName>
</protein>
<dbReference type="GeneID" id="116237780"/>
<evidence type="ECO:0000256" key="3">
    <source>
        <dbReference type="ARBA" id="ARBA00022490"/>
    </source>
</evidence>
<comment type="subcellular location">
    <subcellularLocation>
        <location evidence="1">Cytoplasm</location>
    </subcellularLocation>
</comment>
<dbReference type="GO" id="GO:0030371">
    <property type="term" value="F:translation repressor activity"/>
    <property type="evidence" value="ECO:0007669"/>
    <property type="project" value="InterPro"/>
</dbReference>
<dbReference type="InterPro" id="IPR050897">
    <property type="entry name" value="SMAUG/VTS1_RNA-bind"/>
</dbReference>
<feature type="compositionally biased region" description="Low complexity" evidence="5">
    <location>
        <begin position="399"/>
        <end position="421"/>
    </location>
</feature>
<feature type="region of interest" description="Disordered" evidence="5">
    <location>
        <begin position="392"/>
        <end position="427"/>
    </location>
</feature>
<proteinExistence type="inferred from homology"/>
<reference evidence="7" key="1">
    <citation type="submission" date="2025-08" db="UniProtKB">
        <authorList>
            <consortium name="Ensembl"/>
        </authorList>
    </citation>
    <scope>IDENTIFICATION</scope>
</reference>
<dbReference type="GO" id="GO:0000932">
    <property type="term" value="C:P-body"/>
    <property type="evidence" value="ECO:0007669"/>
    <property type="project" value="TreeGrafter"/>
</dbReference>
<dbReference type="FunFam" id="1.25.40.170:FF:000003">
    <property type="entry name" value="Sterile alpha motif domain-containing 4A"/>
    <property type="match status" value="1"/>
</dbReference>
<dbReference type="GO" id="GO:0035556">
    <property type="term" value="P:intracellular signal transduction"/>
    <property type="evidence" value="ECO:0007669"/>
    <property type="project" value="InterPro"/>
</dbReference>
<dbReference type="SMART" id="SM00454">
    <property type="entry name" value="SAM"/>
    <property type="match status" value="1"/>
</dbReference>
<dbReference type="CTD" id="55095"/>
<organism evidence="7 8">
    <name type="scientific">Phasianus colchicus</name>
    <name type="common">Common pheasant</name>
    <dbReference type="NCBI Taxonomy" id="9054"/>
    <lineage>
        <taxon>Eukaryota</taxon>
        <taxon>Metazoa</taxon>
        <taxon>Chordata</taxon>
        <taxon>Craniata</taxon>
        <taxon>Vertebrata</taxon>
        <taxon>Euteleostomi</taxon>
        <taxon>Archelosauria</taxon>
        <taxon>Archosauria</taxon>
        <taxon>Dinosauria</taxon>
        <taxon>Saurischia</taxon>
        <taxon>Theropoda</taxon>
        <taxon>Coelurosauria</taxon>
        <taxon>Aves</taxon>
        <taxon>Neognathae</taxon>
        <taxon>Galloanserae</taxon>
        <taxon>Galliformes</taxon>
        <taxon>Phasianidae</taxon>
        <taxon>Phasianinae</taxon>
        <taxon>Phasianus</taxon>
    </lineage>
</organism>
<dbReference type="InterPro" id="IPR001660">
    <property type="entry name" value="SAM"/>
</dbReference>
<dbReference type="GO" id="GO:0000289">
    <property type="term" value="P:nuclear-transcribed mRNA poly(A) tail shortening"/>
    <property type="evidence" value="ECO:0007669"/>
    <property type="project" value="TreeGrafter"/>
</dbReference>
<dbReference type="InterPro" id="IPR001711">
    <property type="entry name" value="PLipase_C_Pinositol-sp_Y"/>
</dbReference>
<dbReference type="RefSeq" id="XP_031462998.1">
    <property type="nucleotide sequence ID" value="XM_031607138.1"/>
</dbReference>
<dbReference type="Pfam" id="PF26034">
    <property type="entry name" value="PHAT_SMAUG"/>
    <property type="match status" value="1"/>
</dbReference>
<dbReference type="Gene3D" id="1.10.150.50">
    <property type="entry name" value="Transcription Factor, Ets-1"/>
    <property type="match status" value="1"/>
</dbReference>
<dbReference type="Pfam" id="PF00536">
    <property type="entry name" value="SAM_1"/>
    <property type="match status" value="1"/>
</dbReference>
<dbReference type="InterPro" id="IPR037093">
    <property type="entry name" value="PHAT_dom_sf"/>
</dbReference>
<dbReference type="AlphaFoldDB" id="A0A669QHQ4"/>
<feature type="region of interest" description="Disordered" evidence="5">
    <location>
        <begin position="154"/>
        <end position="298"/>
    </location>
</feature>
<dbReference type="PROSITE" id="PS50008">
    <property type="entry name" value="PIPLC_Y_DOMAIN"/>
    <property type="match status" value="1"/>
</dbReference>
<keyword evidence="8" id="KW-1185">Reference proteome</keyword>
<dbReference type="GO" id="GO:0006629">
    <property type="term" value="P:lipid metabolic process"/>
    <property type="evidence" value="ECO:0007669"/>
    <property type="project" value="InterPro"/>
</dbReference>
<evidence type="ECO:0000256" key="4">
    <source>
        <dbReference type="ARBA" id="ARBA00022491"/>
    </source>
</evidence>
<feature type="domain" description="PI-PLC Y-box" evidence="6">
    <location>
        <begin position="492"/>
        <end position="517"/>
    </location>
</feature>
<dbReference type="FunFam" id="1.10.150.50:FF:000013">
    <property type="entry name" value="Protein Smaug homolog 1 isoform 2"/>
    <property type="match status" value="1"/>
</dbReference>
<evidence type="ECO:0000313" key="8">
    <source>
        <dbReference type="Proteomes" id="UP000472261"/>
    </source>
</evidence>
<keyword evidence="4" id="KW-0678">Repressor</keyword>
<dbReference type="OMA" id="PFGDHAP"/>
<sequence length="654" mass="69969">MMFRDQVGIVAGWFKGWNECEQTVALLSLLKRVTRTQARFLQLCLEHSLADCADIHLLEAEANSAAAISQWPQEPAEAAVALLLAHLPLLQPGNAAAKAEYMKRLQKVLAYAIESNRCVEESRQLLSYALIHPATTLDDRSALALWLGHLEERLAGTPQPPRPPPRPDAAPPPPRRAPHDWPEHGPPEIGPPWPEAAPRENGHPPFHPSSSGNGLGGTALPCQLHPSPLKRSLSLVPGSPQGGSSEWPGGGEEPGPPRTPFGDHAPLSPQSSVASSGSEQTEEPTGGRNTFQEDGSGMKDVPSWLKSLRLHKYAALFSQMTYEEMMTLTEHHLESQNVTKGARHKIALSIQKLRERQSVLKALEKDILEGGNLWTALQELQQIMVTPIKAFRPPPAPPANGAHDGAPPGAADAFAPHPAADTEAPAAPVPDGDIPGQFTRVMGKVCTQLLVSRPDEENITSYLQLLEKCLSHEAFTETQKKRLLSWKQQVLKLLRAFPKKVPLDGQGYRPPKGWGFGSNSLPIAGSVGGAGGRRGQRPFALPPRALPPARMGLLGPAGGGPTPRPPLGATPLGAQGRQSLWFSSGGAGGAPGSRSVVQRTHSLPVHTSPQALLAFPQECPVPGTDLEINPTLESLCLSMTEHALGDGTDKTSTI</sequence>
<evidence type="ECO:0000256" key="1">
    <source>
        <dbReference type="ARBA" id="ARBA00004496"/>
    </source>
</evidence>
<dbReference type="Gene3D" id="1.25.40.170">
    <property type="entry name" value="Smaug, PHAT domain"/>
    <property type="match status" value="1"/>
</dbReference>
<feature type="compositionally biased region" description="Pro residues" evidence="5">
    <location>
        <begin position="158"/>
        <end position="175"/>
    </location>
</feature>
<evidence type="ECO:0000256" key="5">
    <source>
        <dbReference type="SAM" id="MobiDB-lite"/>
    </source>
</evidence>
<feature type="compositionally biased region" description="Basic and acidic residues" evidence="5">
    <location>
        <begin position="177"/>
        <end position="186"/>
    </location>
</feature>
<evidence type="ECO:0000259" key="6">
    <source>
        <dbReference type="PROSITE" id="PS50008"/>
    </source>
</evidence>
<dbReference type="PANTHER" id="PTHR12515">
    <property type="entry name" value="STERILE ALPHA MOTIF DOMAIN CONTAINING PROTEIN 4-RELATED"/>
    <property type="match status" value="1"/>
</dbReference>
<evidence type="ECO:0000313" key="7">
    <source>
        <dbReference type="Ensembl" id="ENSPCLP00000020259.1"/>
    </source>
</evidence>
<dbReference type="InterPro" id="IPR058599">
    <property type="entry name" value="PHAT_Smg/ZCCHC2-like"/>
</dbReference>
<gene>
    <name evidence="7" type="primary">SAMD4B</name>
</gene>
<comment type="similarity">
    <text evidence="2">Belongs to the SMAUG family.</text>
</comment>
<dbReference type="CDD" id="cd09557">
    <property type="entry name" value="SAM_Smaug"/>
    <property type="match status" value="1"/>
</dbReference>
<dbReference type="SUPFAM" id="SSF47769">
    <property type="entry name" value="SAM/Pointed domain"/>
    <property type="match status" value="1"/>
</dbReference>
<feature type="compositionally biased region" description="Polar residues" evidence="5">
    <location>
        <begin position="268"/>
        <end position="279"/>
    </location>
</feature>
<dbReference type="Ensembl" id="ENSPCLT00000027871.1">
    <property type="protein sequence ID" value="ENSPCLP00000020259.1"/>
    <property type="gene ID" value="ENSPCLG00000017617.1"/>
</dbReference>
<feature type="compositionally biased region" description="Low complexity" evidence="5">
    <location>
        <begin position="237"/>
        <end position="247"/>
    </location>
</feature>